<dbReference type="AlphaFoldDB" id="A0A8H7TP65"/>
<feature type="compositionally biased region" description="Polar residues" evidence="1">
    <location>
        <begin position="120"/>
        <end position="137"/>
    </location>
</feature>
<sequence>MWFFLNSSIASRGLRSLESAGVVRRRGRLERCDAGTWHQALQSNIGELAAGGGLTRTHRMPSLEDMHTHARTHTGTHAWPFVHPYILEIVAIGGCYPAVSLLSSSQLTGRSRTSRRHWASQANDSDSSITRMSSPANAATADRAQ</sequence>
<dbReference type="Proteomes" id="UP000616885">
    <property type="component" value="Unassembled WGS sequence"/>
</dbReference>
<reference evidence="2" key="1">
    <citation type="submission" date="2020-10" db="EMBL/GenBank/DDBJ databases">
        <title>High-Quality Genome Resource of Clonostachys rosea strain S41 by Oxford Nanopore Long-Read Sequencing.</title>
        <authorList>
            <person name="Wang H."/>
        </authorList>
    </citation>
    <scope>NUCLEOTIDE SEQUENCE</scope>
    <source>
        <strain evidence="2">S41</strain>
    </source>
</reference>
<organism evidence="2 3">
    <name type="scientific">Bionectria ochroleuca</name>
    <name type="common">Gliocladium roseum</name>
    <dbReference type="NCBI Taxonomy" id="29856"/>
    <lineage>
        <taxon>Eukaryota</taxon>
        <taxon>Fungi</taxon>
        <taxon>Dikarya</taxon>
        <taxon>Ascomycota</taxon>
        <taxon>Pezizomycotina</taxon>
        <taxon>Sordariomycetes</taxon>
        <taxon>Hypocreomycetidae</taxon>
        <taxon>Hypocreales</taxon>
        <taxon>Bionectriaceae</taxon>
        <taxon>Clonostachys</taxon>
    </lineage>
</organism>
<evidence type="ECO:0000313" key="2">
    <source>
        <dbReference type="EMBL" id="KAF9751585.1"/>
    </source>
</evidence>
<protein>
    <submittedName>
        <fullName evidence="2">Uncharacterized protein</fullName>
    </submittedName>
</protein>
<comment type="caution">
    <text evidence="2">The sequence shown here is derived from an EMBL/GenBank/DDBJ whole genome shotgun (WGS) entry which is preliminary data.</text>
</comment>
<accession>A0A8H7TP65</accession>
<dbReference type="EMBL" id="JADCTT010000005">
    <property type="protein sequence ID" value="KAF9751585.1"/>
    <property type="molecule type" value="Genomic_DNA"/>
</dbReference>
<evidence type="ECO:0000313" key="3">
    <source>
        <dbReference type="Proteomes" id="UP000616885"/>
    </source>
</evidence>
<evidence type="ECO:0000256" key="1">
    <source>
        <dbReference type="SAM" id="MobiDB-lite"/>
    </source>
</evidence>
<gene>
    <name evidence="2" type="ORF">IM811_013379</name>
</gene>
<feature type="region of interest" description="Disordered" evidence="1">
    <location>
        <begin position="110"/>
        <end position="145"/>
    </location>
</feature>
<proteinExistence type="predicted"/>
<name>A0A8H7TP65_BIOOC</name>